<dbReference type="PANTHER" id="PTHR33434">
    <property type="entry name" value="DEGV DOMAIN-CONTAINING PROTEIN DR_1986-RELATED"/>
    <property type="match status" value="1"/>
</dbReference>
<evidence type="ECO:0000256" key="1">
    <source>
        <dbReference type="ARBA" id="ARBA00023121"/>
    </source>
</evidence>
<reference evidence="2" key="1">
    <citation type="journal article" date="2021" name="PeerJ">
        <title>Extensive microbial diversity within the chicken gut microbiome revealed by metagenomics and culture.</title>
        <authorList>
            <person name="Gilroy R."/>
            <person name="Ravi A."/>
            <person name="Getino M."/>
            <person name="Pursley I."/>
            <person name="Horton D.L."/>
            <person name="Alikhan N.F."/>
            <person name="Baker D."/>
            <person name="Gharbi K."/>
            <person name="Hall N."/>
            <person name="Watson M."/>
            <person name="Adriaenssens E.M."/>
            <person name="Foster-Nyarko E."/>
            <person name="Jarju S."/>
            <person name="Secka A."/>
            <person name="Antonio M."/>
            <person name="Oren A."/>
            <person name="Chaudhuri R.R."/>
            <person name="La Ragione R."/>
            <person name="Hildebrand F."/>
            <person name="Pallen M.J."/>
        </authorList>
    </citation>
    <scope>NUCLEOTIDE SEQUENCE</scope>
    <source>
        <strain evidence="2">ChiGjej2B2-7701</strain>
    </source>
</reference>
<dbReference type="PROSITE" id="PS51482">
    <property type="entry name" value="DEGV"/>
    <property type="match status" value="1"/>
</dbReference>
<dbReference type="SUPFAM" id="SSF82549">
    <property type="entry name" value="DAK1/DegV-like"/>
    <property type="match status" value="1"/>
</dbReference>
<dbReference type="GO" id="GO:0008289">
    <property type="term" value="F:lipid binding"/>
    <property type="evidence" value="ECO:0007669"/>
    <property type="project" value="UniProtKB-KW"/>
</dbReference>
<dbReference type="EMBL" id="DYVF01000047">
    <property type="protein sequence ID" value="HJG31282.1"/>
    <property type="molecule type" value="Genomic_DNA"/>
</dbReference>
<dbReference type="NCBIfam" id="TIGR00762">
    <property type="entry name" value="DegV"/>
    <property type="match status" value="1"/>
</dbReference>
<evidence type="ECO:0000313" key="3">
    <source>
        <dbReference type="Proteomes" id="UP000746751"/>
    </source>
</evidence>
<dbReference type="InterPro" id="IPR003797">
    <property type="entry name" value="DegV"/>
</dbReference>
<comment type="caution">
    <text evidence="2">The sequence shown here is derived from an EMBL/GenBank/DDBJ whole genome shotgun (WGS) entry which is preliminary data.</text>
</comment>
<dbReference type="Gene3D" id="2.20.28.50">
    <property type="entry name" value="degv family protein"/>
    <property type="match status" value="1"/>
</dbReference>
<gene>
    <name evidence="2" type="ORF">K8U80_07795</name>
</gene>
<dbReference type="InterPro" id="IPR050270">
    <property type="entry name" value="DegV_domain_contain"/>
</dbReference>
<dbReference type="AlphaFoldDB" id="A0A921ISP6"/>
<accession>A0A921ISP6</accession>
<protein>
    <submittedName>
        <fullName evidence="2">DegV family protein</fullName>
    </submittedName>
</protein>
<sequence length="290" mass="31723">MTWAIVADSSCNLRGWKPSAPDTTFTSVPLTIHVGGEEFVDDEQLNVSELNRKVAESNESSSSSCPSVGVWAEEFRRADNVIAITISANLSGSYEAASTARNIVLDEYTREHAGIISGKNIYILNSRATGGKMELIVDLLDQYLSHHTPTFEEVVEYLERLDASSTVLFSLSSYDNLVKSGRMPRLAGSIASKLNIRMLGTASAEGTIKIVGPTRGEKKTYRKTVECMAQDGFHGGLVYIDHVDNERAALELKNAIQESWPQAEVKILPCGGLCSYYAEESGLIIGYEWA</sequence>
<dbReference type="Pfam" id="PF02645">
    <property type="entry name" value="DegV"/>
    <property type="match status" value="1"/>
</dbReference>
<dbReference type="InterPro" id="IPR043168">
    <property type="entry name" value="DegV_C"/>
</dbReference>
<dbReference type="PANTHER" id="PTHR33434:SF2">
    <property type="entry name" value="FATTY ACID-BINDING PROTEIN TM_1468"/>
    <property type="match status" value="1"/>
</dbReference>
<dbReference type="Proteomes" id="UP000746751">
    <property type="component" value="Unassembled WGS sequence"/>
</dbReference>
<name>A0A921ISP6_9ACTN</name>
<dbReference type="Gene3D" id="3.30.1180.10">
    <property type="match status" value="1"/>
</dbReference>
<evidence type="ECO:0000313" key="2">
    <source>
        <dbReference type="EMBL" id="HJG31282.1"/>
    </source>
</evidence>
<keyword evidence="1" id="KW-0446">Lipid-binding</keyword>
<organism evidence="2 3">
    <name type="scientific">Collinsella ihumii</name>
    <dbReference type="NCBI Taxonomy" id="1720204"/>
    <lineage>
        <taxon>Bacteria</taxon>
        <taxon>Bacillati</taxon>
        <taxon>Actinomycetota</taxon>
        <taxon>Coriobacteriia</taxon>
        <taxon>Coriobacteriales</taxon>
        <taxon>Coriobacteriaceae</taxon>
        <taxon>Collinsella</taxon>
    </lineage>
</organism>
<proteinExistence type="predicted"/>
<dbReference type="Gene3D" id="3.40.50.10440">
    <property type="entry name" value="Dihydroxyacetone kinase, domain 1"/>
    <property type="match status" value="1"/>
</dbReference>
<reference evidence="2" key="2">
    <citation type="submission" date="2021-09" db="EMBL/GenBank/DDBJ databases">
        <authorList>
            <person name="Gilroy R."/>
        </authorList>
    </citation>
    <scope>NUCLEOTIDE SEQUENCE</scope>
    <source>
        <strain evidence="2">ChiGjej2B2-7701</strain>
    </source>
</reference>